<dbReference type="InterPro" id="IPR014507">
    <property type="entry name" value="Baseplate_assembly_J_pred"/>
</dbReference>
<dbReference type="PANTHER" id="PTHR35862">
    <property type="entry name" value="FELS-2 PROPHAGE PROTEIN"/>
    <property type="match status" value="1"/>
</dbReference>
<dbReference type="Pfam" id="PF26079">
    <property type="entry name" value="Baseplate_J_C"/>
    <property type="match status" value="1"/>
</dbReference>
<dbReference type="OrthoDB" id="9793802at2"/>
<dbReference type="Proteomes" id="UP000238071">
    <property type="component" value="Unassembled WGS sequence"/>
</dbReference>
<dbReference type="InterPro" id="IPR058530">
    <property type="entry name" value="Baseplate_J-like_C"/>
</dbReference>
<dbReference type="EMBL" id="PTIY01000003">
    <property type="protein sequence ID" value="PPK72680.1"/>
    <property type="molecule type" value="Genomic_DNA"/>
</dbReference>
<organism evidence="2 3">
    <name type="scientific">Methylobacter tundripaludum</name>
    <dbReference type="NCBI Taxonomy" id="173365"/>
    <lineage>
        <taxon>Bacteria</taxon>
        <taxon>Pseudomonadati</taxon>
        <taxon>Pseudomonadota</taxon>
        <taxon>Gammaproteobacteria</taxon>
        <taxon>Methylococcales</taxon>
        <taxon>Methylococcaceae</taxon>
        <taxon>Methylobacter</taxon>
    </lineage>
</organism>
<dbReference type="RefSeq" id="WP_104422777.1">
    <property type="nucleotide sequence ID" value="NZ_PTIY01000003.1"/>
</dbReference>
<evidence type="ECO:0000259" key="1">
    <source>
        <dbReference type="Pfam" id="PF26079"/>
    </source>
</evidence>
<proteinExistence type="predicted"/>
<dbReference type="PIRSF" id="PIRSF020481">
    <property type="entry name" value="BAP"/>
    <property type="match status" value="1"/>
</dbReference>
<reference evidence="2 3" key="1">
    <citation type="submission" date="2018-02" db="EMBL/GenBank/DDBJ databases">
        <title>Subsurface microbial communities from deep shales in Ohio and West Virginia, USA.</title>
        <authorList>
            <person name="Wrighton K."/>
        </authorList>
    </citation>
    <scope>NUCLEOTIDE SEQUENCE [LARGE SCALE GENOMIC DNA]</scope>
    <source>
        <strain evidence="2 3">OWC-G53F</strain>
    </source>
</reference>
<accession>A0A2S6H5I2</accession>
<keyword evidence="3" id="KW-1185">Reference proteome</keyword>
<sequence length="320" mass="34001">MNFTQIDLSLIPAPDIVETLSFEAIVADMLADLQVRDSAFSALLESDPAYKILEIAAYRELLLRQRVNDAALAVMLAKAKGPQLDQFGANPIYNVQRLLITPADPNAIPPVAAVYEQDEPFRRRIQLAFEGITTAGSIGSYIFHGLSASGDVEDIAVDAVEFHLDGTGLVVIDYAANLITPEPGMVAITVLSRLGNGSADAPLLALVDTALRADKVRPLTDRLTVRSVEVIDYVIDATLYFYDGPSSATALQAADDALNAYKASARKVGDDITLAGIYAALKQPGVQNVVLASPVSDVVISKHQVGYCTGITITNGGVSV</sequence>
<evidence type="ECO:0000313" key="3">
    <source>
        <dbReference type="Proteomes" id="UP000238071"/>
    </source>
</evidence>
<evidence type="ECO:0000313" key="2">
    <source>
        <dbReference type="EMBL" id="PPK72680.1"/>
    </source>
</evidence>
<feature type="domain" description="Baseplate J-like C-terminal" evidence="1">
    <location>
        <begin position="235"/>
        <end position="314"/>
    </location>
</feature>
<comment type="caution">
    <text evidence="2">The sequence shown here is derived from an EMBL/GenBank/DDBJ whole genome shotgun (WGS) entry which is preliminary data.</text>
</comment>
<protein>
    <submittedName>
        <fullName evidence="2">Phage-related baseplate assembly protein</fullName>
    </submittedName>
</protein>
<dbReference type="AlphaFoldDB" id="A0A2S6H5I2"/>
<name>A0A2S6H5I2_9GAMM</name>
<dbReference type="PANTHER" id="PTHR35862:SF1">
    <property type="entry name" value="FELS-2 PROPHAGE PROTEIN"/>
    <property type="match status" value="1"/>
</dbReference>
<dbReference type="InterPro" id="IPR052726">
    <property type="entry name" value="Phage_Baseplate_Hub"/>
</dbReference>
<gene>
    <name evidence="2" type="ORF">B0F88_103113</name>
</gene>